<dbReference type="FunFam" id="1.20.1270.280:FF:000003">
    <property type="entry name" value="Dynein axonemal heavy chain 17"/>
    <property type="match status" value="1"/>
</dbReference>
<dbReference type="Pfam" id="PF18198">
    <property type="entry name" value="AAA_lid_11"/>
    <property type="match status" value="1"/>
</dbReference>
<dbReference type="FunFam" id="1.10.472.130:FF:000001">
    <property type="entry name" value="Dynein, axonemal, heavy chain 9"/>
    <property type="match status" value="1"/>
</dbReference>
<evidence type="ECO:0000256" key="13">
    <source>
        <dbReference type="ARBA" id="ARBA00023273"/>
    </source>
</evidence>
<evidence type="ECO:0000256" key="4">
    <source>
        <dbReference type="ARBA" id="ARBA00022701"/>
    </source>
</evidence>
<comment type="subcellular location">
    <subcellularLocation>
        <location evidence="1">Cytoplasm</location>
        <location evidence="1">Cytoskeleton</location>
        <location evidence="1">Cilium axoneme</location>
    </subcellularLocation>
</comment>
<dbReference type="FunFam" id="3.20.180.20:FF:000001">
    <property type="entry name" value="Dynein axonemal heavy chain 5"/>
    <property type="match status" value="1"/>
</dbReference>
<dbReference type="FunFam" id="3.40.50.300:FF:000411">
    <property type="entry name" value="dynein heavy chain 17, axonemal"/>
    <property type="match status" value="1"/>
</dbReference>
<evidence type="ECO:0000256" key="2">
    <source>
        <dbReference type="ARBA" id="ARBA00008887"/>
    </source>
</evidence>
<evidence type="ECO:0000259" key="17">
    <source>
        <dbReference type="Pfam" id="PF08393"/>
    </source>
</evidence>
<dbReference type="GO" id="GO:0051959">
    <property type="term" value="F:dynein light intermediate chain binding"/>
    <property type="evidence" value="ECO:0007669"/>
    <property type="project" value="InterPro"/>
</dbReference>
<dbReference type="FunFam" id="3.10.490.20:FF:000002">
    <property type="entry name" value="Dynein axonemal heavy chain 17"/>
    <property type="match status" value="1"/>
</dbReference>
<dbReference type="EnsemblMetazoa" id="Aqu2.1.43410_001">
    <property type="protein sequence ID" value="Aqu2.1.43410_001"/>
    <property type="gene ID" value="Aqu2.1.43410"/>
</dbReference>
<dbReference type="Gene3D" id="1.10.472.130">
    <property type="match status" value="1"/>
</dbReference>
<dbReference type="Gene3D" id="1.20.920.20">
    <property type="match status" value="1"/>
</dbReference>
<proteinExistence type="inferred from homology"/>
<reference evidence="27" key="1">
    <citation type="journal article" date="2010" name="Nature">
        <title>The Amphimedon queenslandica genome and the evolution of animal complexity.</title>
        <authorList>
            <person name="Srivastava M."/>
            <person name="Simakov O."/>
            <person name="Chapman J."/>
            <person name="Fahey B."/>
            <person name="Gauthier M.E."/>
            <person name="Mitros T."/>
            <person name="Richards G.S."/>
            <person name="Conaco C."/>
            <person name="Dacre M."/>
            <person name="Hellsten U."/>
            <person name="Larroux C."/>
            <person name="Putnam N.H."/>
            <person name="Stanke M."/>
            <person name="Adamska M."/>
            <person name="Darling A."/>
            <person name="Degnan S.M."/>
            <person name="Oakley T.H."/>
            <person name="Plachetzki D.C."/>
            <person name="Zhai Y."/>
            <person name="Adamski M."/>
            <person name="Calcino A."/>
            <person name="Cummins S.F."/>
            <person name="Goodstein D.M."/>
            <person name="Harris C."/>
            <person name="Jackson D.J."/>
            <person name="Leys S.P."/>
            <person name="Shu S."/>
            <person name="Woodcroft B.J."/>
            <person name="Vervoort M."/>
            <person name="Kosik K.S."/>
            <person name="Manning G."/>
            <person name="Degnan B.M."/>
            <person name="Rokhsar D.S."/>
        </authorList>
    </citation>
    <scope>NUCLEOTIDE SEQUENCE [LARGE SCALE GENOMIC DNA]</scope>
</reference>
<dbReference type="FunFam" id="1.20.920.20:FF:000003">
    <property type="entry name" value="Dynein axonemal heavy chain 17"/>
    <property type="match status" value="1"/>
</dbReference>
<dbReference type="InterPro" id="IPR013602">
    <property type="entry name" value="Dynein_heavy_linker"/>
</dbReference>
<feature type="domain" description="Dynein heavy chain AAA module D4" evidence="20">
    <location>
        <begin position="2776"/>
        <end position="3035"/>
    </location>
</feature>
<feature type="coiled-coil region" evidence="14">
    <location>
        <begin position="1556"/>
        <end position="1583"/>
    </location>
</feature>
<evidence type="ECO:0000256" key="1">
    <source>
        <dbReference type="ARBA" id="ARBA00004430"/>
    </source>
</evidence>
<dbReference type="EnsemblMetazoa" id="XM_019997513.1">
    <property type="protein sequence ID" value="XP_019853072.1"/>
    <property type="gene ID" value="LOC100636858"/>
</dbReference>
<dbReference type="FunFam" id="1.20.58.1120:FF:000002">
    <property type="entry name" value="Dynein heavy chain 9, axonemal"/>
    <property type="match status" value="1"/>
</dbReference>
<dbReference type="InterPro" id="IPR024317">
    <property type="entry name" value="Dynein_heavy_chain_D4_dom"/>
</dbReference>
<dbReference type="InterPro" id="IPR027417">
    <property type="entry name" value="P-loop_NTPase"/>
</dbReference>
<evidence type="ECO:0000259" key="19">
    <source>
        <dbReference type="Pfam" id="PF12777"/>
    </source>
</evidence>
<dbReference type="GO" id="GO:0008569">
    <property type="term" value="F:minus-end-directed microtubule motor activity"/>
    <property type="evidence" value="ECO:0007669"/>
    <property type="project" value="InterPro"/>
</dbReference>
<dbReference type="InterPro" id="IPR042219">
    <property type="entry name" value="AAA_lid_11_sf"/>
</dbReference>
<evidence type="ECO:0000256" key="11">
    <source>
        <dbReference type="ARBA" id="ARBA00023175"/>
    </source>
</evidence>
<evidence type="ECO:0000256" key="5">
    <source>
        <dbReference type="ARBA" id="ARBA00022737"/>
    </source>
</evidence>
<evidence type="ECO:0000313" key="26">
    <source>
        <dbReference type="EnsemblMetazoa" id="Aqu2.1.43410_001"/>
    </source>
</evidence>
<dbReference type="GO" id="GO:0005524">
    <property type="term" value="F:ATP binding"/>
    <property type="evidence" value="ECO:0007669"/>
    <property type="project" value="UniProtKB-KW"/>
</dbReference>
<feature type="domain" description="Dynein heavy chain AAA lid" evidence="24">
    <location>
        <begin position="4028"/>
        <end position="4164"/>
    </location>
</feature>
<feature type="coiled-coil region" evidence="14">
    <location>
        <begin position="3270"/>
        <end position="3318"/>
    </location>
</feature>
<keyword evidence="6" id="KW-0547">Nucleotide-binding</keyword>
<keyword evidence="13" id="KW-0966">Cell projection</keyword>
<feature type="coiled-coil region" evidence="14">
    <location>
        <begin position="775"/>
        <end position="802"/>
    </location>
</feature>
<dbReference type="InterPro" id="IPR042228">
    <property type="entry name" value="Dynein_linker_3"/>
</dbReference>
<dbReference type="Pfam" id="PF12774">
    <property type="entry name" value="AAA_6"/>
    <property type="match status" value="1"/>
</dbReference>
<dbReference type="Gene3D" id="6.10.140.1060">
    <property type="match status" value="1"/>
</dbReference>
<dbReference type="InterPro" id="IPR013594">
    <property type="entry name" value="Dynein_heavy_tail"/>
</dbReference>
<feature type="domain" description="Dynein heavy chain coiled coil stalk" evidence="19">
    <location>
        <begin position="3048"/>
        <end position="3391"/>
    </location>
</feature>
<feature type="domain" description="Dynein heavy chain ATP-binding dynein motor region" evidence="21">
    <location>
        <begin position="3418"/>
        <end position="3635"/>
    </location>
</feature>
<dbReference type="Gene3D" id="1.20.58.1120">
    <property type="match status" value="1"/>
</dbReference>
<evidence type="ECO:0000313" key="27">
    <source>
        <dbReference type="Proteomes" id="UP000007879"/>
    </source>
</evidence>
<evidence type="ECO:0000256" key="12">
    <source>
        <dbReference type="ARBA" id="ARBA00023212"/>
    </source>
</evidence>
<keyword evidence="9 14" id="KW-0175">Coiled coil</keyword>
<evidence type="ECO:0000259" key="25">
    <source>
        <dbReference type="Pfam" id="PF18199"/>
    </source>
</evidence>
<dbReference type="OrthoDB" id="10251809at2759"/>
<evidence type="ECO:0000259" key="15">
    <source>
        <dbReference type="Pfam" id="PF03028"/>
    </source>
</evidence>
<dbReference type="InterPro" id="IPR024743">
    <property type="entry name" value="Dynein_HC_stalk"/>
</dbReference>
<keyword evidence="12" id="KW-0206">Cytoskeleton</keyword>
<feature type="domain" description="Dynein heavy chain region D6 P-loop" evidence="15">
    <location>
        <begin position="3876"/>
        <end position="3996"/>
    </location>
</feature>
<evidence type="ECO:0000259" key="18">
    <source>
        <dbReference type="Pfam" id="PF12774"/>
    </source>
</evidence>
<gene>
    <name evidence="26" type="primary">100636858</name>
</gene>
<dbReference type="SUPFAM" id="SSF52540">
    <property type="entry name" value="P-loop containing nucleoside triphosphate hydrolases"/>
    <property type="match status" value="4"/>
</dbReference>
<dbReference type="FunFam" id="1.10.8.1220:FF:000001">
    <property type="entry name" value="Dynein axonemal heavy chain 5"/>
    <property type="match status" value="1"/>
</dbReference>
<dbReference type="FunFam" id="1.20.140.100:FF:000007">
    <property type="entry name" value="Dynein axonemal heavy chain 9"/>
    <property type="match status" value="1"/>
</dbReference>
<keyword evidence="27" id="KW-1185">Reference proteome</keyword>
<dbReference type="InterPro" id="IPR043160">
    <property type="entry name" value="Dynein_C_barrel"/>
</dbReference>
<accession>A0A1X7VU77</accession>
<comment type="similarity">
    <text evidence="2">Belongs to the dynein heavy chain family.</text>
</comment>
<dbReference type="GO" id="GO:0005930">
    <property type="term" value="C:axoneme"/>
    <property type="evidence" value="ECO:0007669"/>
    <property type="project" value="UniProtKB-SubCell"/>
</dbReference>
<dbReference type="Gene3D" id="1.10.287.2620">
    <property type="match status" value="1"/>
</dbReference>
<feature type="domain" description="Dynein heavy chain AAA 5 extension" evidence="22">
    <location>
        <begin position="2299"/>
        <end position="2417"/>
    </location>
</feature>
<dbReference type="eggNOG" id="KOG3595">
    <property type="taxonomic scope" value="Eukaryota"/>
</dbReference>
<name>A0A1X7VU77_AMPQE</name>
<dbReference type="InterPro" id="IPR041658">
    <property type="entry name" value="AAA_lid_11"/>
</dbReference>
<sequence>MADDEQDGGAGDPRVEALQQYTLKTMKLKNDKWAKMMSQEDNLVIINEFLERNDRRMLVIYVSQNGQLAPMTTFPTAAKAKAVYFIKRQPEAIKKENVKSLLMVGDLSHVPLDQLSYLVESILIPLIANSTNNSSWPEVVTEDVARHMGHFKGDVFVLSGQVKGRTLLPLPAQAELFIEAAQCYEDGRPYDKSLIHSMETVVIEWSHQIQAVLKKNSAQLLLDGKNPGPLVEIDFWKARMSDLESVMDQLITDKAQKMSFILEKTQSAYYPALQSMMRDTRKALDEAIDVYIYLKPMRRHFEELEESDFPEITERLPPMFHCLCLVWSHCKSYQQPLRIVVLLQEITNLMLELFRNYMTEEILRMEPEEGIEKVKETLEVCQCYISMYHEHRNSLDKYFKDEPVVPWGFETSLVFGRLDKFIHQLHVIEEYFKTVIMFLKLEKIEFCGLRGKELGDFVLEMYNDFQDLMTAFSGKNHDPLDPNNKDFAKEYSAFKAKICDMDRRLGLIVYQAFDECSNCEAAYRLIDMMGPLLKRPIIHNNFKGKYPLLVKMVNEELDSIKSIYDQQLSLAQSPSGAHVHKNMPKVAGVLRWSQELRERTNLAVERLRDIDHEMEGTPDLEMVFSKFDEMMNLIGSFEGEVFQEWSEGVDAIAQTNLDKPLLVREVSDEGLDLIQVNFDPELVALLREVKYLNLRDERSDQPIPESAVALFTKDNTYRKFLQNLDVTVALYNKVKMTIMDVEVPLIEDQLKEIDSQLQRAISELNWTRDGVWEYIESTRDSVRDLEKRVQQAKNNVESMIQIMTKWSERPLYQRKEDKKDCLLNLDDKETTKESRYSLIRSGAEKIHQLVKENMECFKAEEDTESWRNYINYIDDIILDGLFNCINCSLKYLSENTSKDKEGMPQLMEAKLELQVPDTIFNPSLDPDSTDGFLFIFEGLIDDIFRVASLVPRVATHKGSDDYLSDVEELADLLDLKEELMSRVNVVMDKAIEFRNSFDSYAYLWVDDRTEFMNQFLKYGHVLTSEELEAAGDEPIPESPPTLDMFKEQVDSYEKIHKEVEKFQNTVIFEVWFRVDSRPFKNALRNIVKRWSLMFKQHLIDHVTNSLYDLNDFIKKTKAGLSTTVTEGDYDSLVGVMMHLLAVKDRQPNTDNMFEPLKQTIELLKTYDQEMSDEIHSLLEELPEQWNTVKKMSVGMKQEVAPLQANEVNLLRRKLASFDVQQHEFREKFRKTAPFAYEADYVYARIDRANEQILEKEAEMNSLREAAGLFEVSVPDFKQLKACRRETALLKSLWDMIMLVKSSFGDWNTTLWRDINVEQLDIECKKFVKDIRTLDKEMRAWNAFTGMDSTVKNMVTSLRSVGELQNQAIRDRHWEQLMQATKVTFVMSEETNLADLLALNLHNFEDEVRNIVDKATKELSMEKTLKELDKTWSEMEFEYDIHTRTKLKLRKTTEELVETLEENQVQLQNMMTSKFVGYFLEQVSSWQKKLSNADSVITIWMEVQRTWSHLESIFIGSEDIRAQLPEHSKQFDTIDRDFKKLISEAEKTPNVVESTNRNGLYEELEDIQNRLSVCEKALAEYLETKRLAFPRFYFISSADLLDILSKGNQPTLVARHLAKLFDSMAKLKFEDDSGRIALGMYSKDGEYVDFDSPCKLEGQVEDWLNKLLEKMQATVRYQFTEAIVGYEEKAREQWLFDYPAQVALATTQIWWSTEVGIAFARLEEGYENALKEYFKKQVTQLNTLINLLLGDLSKGDRQKIMTICTIDVHARDVVAKLIAQKVENSQAFTWLCQLRHRWDEDKKHCFANICDAQFKYSYEYLGNTARLVITPLTDRCYITLTQSLHLTMSGAPAGPAGTGKTETTKDLGRALGMMVYVFNCSEQMDYKSIGNIYKGLSQTGAWGCFDEFNRISVEVLSVVAVQVKSIQDAIRMKKQRFIFEGTEIRLTPTVGLFITMNPGYAGRTELPENLKALFRPCAMVVPDFELIAEIMLVAEGFLNGRILARKFLTLYTLCKELLSKQDHYDWGLRAIKSVLVVAGSLKRGDRGRPEDQVLMRALRDFNTPKIVTDDVQIFMGLIGDLFPALNVPRKRDLDFEQTVKQSVLDLGLQPEDGFILKIVQLEELRHVRHSIFVIGNAGTGKSKILRCLNRTYYNLKQKPVWQDINPKAVTTDELYGFINPATREWKDGLFSIIMRDLSNLSNESPKWIVLDGDIDPMWIESLNTVMDDNKVLTLASNERVPLTPSMRLMFEIGHLKAATPATVSRAGILFVNPSDLGWNPYVQSWIDKREVQSEKANLTILFDKYIPTLLDTLRHRFKKITPISDNSMIQTLCYLLEALLTPENTPPDCSKELYELYFVFAAVWSFGGSMFQDQLVDYRVEFSKWWVTEFKVVKFPSQGTIFDYYLDNETKKWLPWSDKVPKFEHDPEMPLQAVLVHTSETIRCRYFVDLLMSNKRPVMLVGNAGCGKTVLVNDKLNGLDEDTLVTMIPFNYYTTSLMLQQVMEKPLEKKAGRNYGPPGTKRLIYFIDDMNMPVVDTYGTVQPHTLIRQHLDYNHWYDRTKLMLKEVHNVQYVACMNPTAGSFTINPRLQRHFSVFAVSFPGNDALNTIYQSILTGHVSSGGFNNQIQKNMEKIVAAALTLHNKVSTSFLPTAIKFHYIFNLRDLSNIFQGILFSGSDCLKTPMDFVRLWLHEASRVYGDKLIEIKDMENFTKMKFEIAKQSFEDLDDTALKAEPHIYCHFASGIGEPKYLSVASWESLSKILEEALDSYNEINAAMNLVLFEDAMYHVCRINRILEAPRGNALLVGVGGSGKQSLTRLAASVSGLEVFQIQLRKGYGVGDLRAELAQLYIKAGLKNIGTVFLLTDAQVPDEKFLVLINDLLASGEVPGIFADDELENVINGLRNEVKGAGIQDTKENIWKFFIDRVRRQLKVVLCFSPVGSTLRVRSRKFPAIVNCTSIDWFHEWPEEALVSVSSRFLSDIELITPEVRGSVSKFMAFVHGSVNEMSKLYLANEKRYNYTTPKSFLELIALYQNLLTSKHSELIANMERLEGGLEKLKSTAAQVDDLKEKLAAQEVELKQKNEDADKLIEIVGVEQEKVSKEKAIADGEEKKVAKINEEVTKKQKDCERDLARAEPALKAAAAALDTLNKANLTELKSFGKPPPIVVQVVASVMMLLSPSNKIPKDTSWNSGKNFMGKVDQFLDSLIHFDKENIQEANRKAVEPYLQMKEFDPDFVKGKSFAAAGLCAWTVNIVKFYEVFCDVEPKRKALAAANAELAAAQDKLSKIKAKIKELDDNLAELTRQFEEATSAKLKCQQEAESTATTISLANRLVNGLSAEKVRWGESVERMKKEEILLPGDVLLTAAYLSYVGCFGRNYRLSLMDDKWLPFLQKLDPPIPKTEDLDVLSLLTDPATIAHWNNENLPSDRMSIENATILTSAERWPLMIDPQLQGIKWIKTREGDELKVVRLGSKGYLDAIERAVSNGDCLLLENIMESVDPVLDPLLGRLTIKKGRYIKIGDREVEYHPKFRMILQTKLANPHYKPEMQAQATLINFTVTRDGLEDQLLAEVVSTERPDLEKTKTELTTQQNEFKIRLKELEDNLLSRLSSAGGNFLGDTALVENLEITKSTAQDIEMKVQEAIVTEKKINEARENYRPVAARASLLYFILNDLNKINPLYQFSLKAFSVVFHNAIDRAEENEDIKARVSNLIDSITYMVYMYTSRGLFERDKLTFTSQVTFQILLMDKAIDPTELDFLLRFPTVPNVNSPVDFLSHNSWGGIKALANMDQFRNIDKDIEGSAKRWKKFVDSETPEQEKFPGEWKNKSSLQKLCMMRALRPDRMTYAMLLYVEEKLGTKYVEKRTIPFEVSYKESGPATPVFFVLSPGVDPLKDVEALGNKMNFTVDNKNFHNVSLGQGQEIVAERALELAATEGHWVILQNIHLVARWLATLEKQLEKNSEGSHEAYRVYISAEPAPDPAGHIIPQGILEASIKITNEPPTGMLANLHKALDNFNQDTLERCSRENEFKSILFSLIYFHACVVERRKFGPQGWNRSYPYNTGDLTISVDVLYNYLEANAKVPWTDLRYLFGEIMYGGHITDDWDRRLCRTYLEEFMKPEQLDGELLFAPGFPIPPNSDYKGYHSYIDENLPPESPTLYGLHPNAEIGFLTTTSESLFRTVLEMQPRDSTSGAGAGASREEKIKALLDEILEKLPEEFNMVELFARAEEKTPYVLVALQECERMNGLTREIRRSLKEVDLGLKGELTITTDMENLQNALFFDNIPEGWNKRAYPSMNGLTVWYADLLQRIKELESWVSDFNMPVCIWLAGFFNPQSFLTAIMQSMARKNEWPLDKMCLQCDVSKKNREDFSSAPREGAYVHGFFMEGARWDTQTGLIQEAHLKDLNPSMPVIFIRAIPVDKQETKNIYECPVYKTRTRGPTYVWTFNLKTKEKAAKWIIAGVALLLSV</sequence>
<feature type="coiled-coil region" evidence="14">
    <location>
        <begin position="3040"/>
        <end position="3126"/>
    </location>
</feature>
<dbReference type="Gene3D" id="3.10.490.20">
    <property type="match status" value="1"/>
</dbReference>
<keyword evidence="4" id="KW-0493">Microtubule</keyword>
<dbReference type="Gene3D" id="3.20.180.20">
    <property type="entry name" value="Dynein heavy chain, N-terminal domain 2"/>
    <property type="match status" value="1"/>
</dbReference>
<dbReference type="Pfam" id="PF12777">
    <property type="entry name" value="MT"/>
    <property type="match status" value="1"/>
</dbReference>
<evidence type="ECO:0000256" key="3">
    <source>
        <dbReference type="ARBA" id="ARBA00022490"/>
    </source>
</evidence>
<dbReference type="Pfam" id="PF12780">
    <property type="entry name" value="AAA_8"/>
    <property type="match status" value="1"/>
</dbReference>
<evidence type="ECO:0000259" key="21">
    <source>
        <dbReference type="Pfam" id="PF12781"/>
    </source>
</evidence>
<dbReference type="InterPro" id="IPR042222">
    <property type="entry name" value="Dynein_2_N"/>
</dbReference>
<keyword evidence="10" id="KW-0969">Cilium</keyword>
<protein>
    <submittedName>
        <fullName evidence="26">Uncharacterized protein</fullName>
    </submittedName>
</protein>
<evidence type="ECO:0000259" key="23">
    <source>
        <dbReference type="Pfam" id="PF17857"/>
    </source>
</evidence>
<dbReference type="Gene3D" id="1.20.140.100">
    <property type="entry name" value="Dynein heavy chain, N-terminal domain 2"/>
    <property type="match status" value="1"/>
</dbReference>
<dbReference type="FunFam" id="1.10.287.2620:FF:000004">
    <property type="entry name" value="Dynein axonemal heavy chain 17"/>
    <property type="match status" value="1"/>
</dbReference>
<keyword evidence="7" id="KW-0067">ATP-binding</keyword>
<dbReference type="InterPro" id="IPR035706">
    <property type="entry name" value="AAA_9"/>
</dbReference>
<dbReference type="Pfam" id="PF18199">
    <property type="entry name" value="Dynein_C"/>
    <property type="match status" value="1"/>
</dbReference>
<evidence type="ECO:0000256" key="8">
    <source>
        <dbReference type="ARBA" id="ARBA00023017"/>
    </source>
</evidence>
<evidence type="ECO:0000256" key="9">
    <source>
        <dbReference type="ARBA" id="ARBA00023054"/>
    </source>
</evidence>
<organism evidence="26">
    <name type="scientific">Amphimedon queenslandica</name>
    <name type="common">Sponge</name>
    <dbReference type="NCBI Taxonomy" id="400682"/>
    <lineage>
        <taxon>Eukaryota</taxon>
        <taxon>Metazoa</taxon>
        <taxon>Porifera</taxon>
        <taxon>Demospongiae</taxon>
        <taxon>Heteroscleromorpha</taxon>
        <taxon>Haplosclerida</taxon>
        <taxon>Niphatidae</taxon>
        <taxon>Amphimedon</taxon>
    </lineage>
</organism>
<dbReference type="Gene3D" id="1.20.920.30">
    <property type="match status" value="1"/>
</dbReference>
<feature type="domain" description="Dynein heavy chain C-terminal" evidence="25">
    <location>
        <begin position="4171"/>
        <end position="4465"/>
    </location>
</feature>
<dbReference type="FunFam" id="1.20.920.30:FF:000003">
    <property type="entry name" value="Dynein axonemal heavy chain 17"/>
    <property type="match status" value="1"/>
</dbReference>
<dbReference type="Pfam" id="PF08385">
    <property type="entry name" value="DHC_N1"/>
    <property type="match status" value="1"/>
</dbReference>
<feature type="domain" description="Dynein heavy chain tail" evidence="16">
    <location>
        <begin position="195"/>
        <end position="774"/>
    </location>
</feature>
<feature type="domain" description="Dynein heavy chain hydrolytic ATP-binding dynein motor region" evidence="18">
    <location>
        <begin position="1815"/>
        <end position="2141"/>
    </location>
</feature>
<dbReference type="Pfam" id="PF17857">
    <property type="entry name" value="AAA_lid_1"/>
    <property type="match status" value="1"/>
</dbReference>
<dbReference type="Pfam" id="PF12781">
    <property type="entry name" value="AAA_9"/>
    <property type="match status" value="1"/>
</dbReference>
<dbReference type="STRING" id="400682.A0A1X7VU77"/>
<dbReference type="Proteomes" id="UP000007879">
    <property type="component" value="Unassembled WGS sequence"/>
</dbReference>
<dbReference type="Gene3D" id="1.10.8.720">
    <property type="entry name" value="Region D6 of dynein motor"/>
    <property type="match status" value="1"/>
</dbReference>
<dbReference type="Pfam" id="PF03028">
    <property type="entry name" value="Dynein_heavy"/>
    <property type="match status" value="1"/>
</dbReference>
<dbReference type="GO" id="GO:0030286">
    <property type="term" value="C:dynein complex"/>
    <property type="evidence" value="ECO:0007669"/>
    <property type="project" value="UniProtKB-KW"/>
</dbReference>
<evidence type="ECO:0000259" key="22">
    <source>
        <dbReference type="Pfam" id="PF17852"/>
    </source>
</evidence>
<evidence type="ECO:0000256" key="7">
    <source>
        <dbReference type="ARBA" id="ARBA00022840"/>
    </source>
</evidence>
<dbReference type="Pfam" id="PF17852">
    <property type="entry name" value="Dynein_AAA_lid"/>
    <property type="match status" value="1"/>
</dbReference>
<dbReference type="Gene3D" id="1.10.8.710">
    <property type="match status" value="1"/>
</dbReference>
<dbReference type="Pfam" id="PF08393">
    <property type="entry name" value="DHC_N2"/>
    <property type="match status" value="1"/>
</dbReference>
<dbReference type="InterPro" id="IPR043157">
    <property type="entry name" value="Dynein_AAA1S"/>
</dbReference>
<evidence type="ECO:0000256" key="6">
    <source>
        <dbReference type="ARBA" id="ARBA00022741"/>
    </source>
</evidence>
<evidence type="ECO:0000256" key="14">
    <source>
        <dbReference type="SAM" id="Coils"/>
    </source>
</evidence>
<dbReference type="InterPro" id="IPR041466">
    <property type="entry name" value="Dynein_AAA5_ext"/>
</dbReference>
<dbReference type="FunFam" id="3.40.50.300:FF:002141">
    <property type="entry name" value="Dynein heavy chain"/>
    <property type="match status" value="1"/>
</dbReference>
<dbReference type="InterPro" id="IPR004273">
    <property type="entry name" value="Dynein_heavy_D6_P-loop"/>
</dbReference>
<feature type="domain" description="Dynein heavy chain 3 AAA+ lid" evidence="23">
    <location>
        <begin position="2633"/>
        <end position="2730"/>
    </location>
</feature>
<dbReference type="FunFam" id="3.40.50.300:FF:000219">
    <property type="entry name" value="Dynein axonemal heavy chain 17"/>
    <property type="match status" value="1"/>
</dbReference>
<evidence type="ECO:0000259" key="20">
    <source>
        <dbReference type="Pfam" id="PF12780"/>
    </source>
</evidence>
<evidence type="ECO:0000259" key="24">
    <source>
        <dbReference type="Pfam" id="PF18198"/>
    </source>
</evidence>
<evidence type="ECO:0000256" key="10">
    <source>
        <dbReference type="ARBA" id="ARBA00023069"/>
    </source>
</evidence>
<dbReference type="Gene3D" id="1.20.1270.280">
    <property type="match status" value="1"/>
</dbReference>
<dbReference type="GO" id="GO:0007018">
    <property type="term" value="P:microtubule-based movement"/>
    <property type="evidence" value="ECO:0007669"/>
    <property type="project" value="InterPro"/>
</dbReference>
<keyword evidence="5" id="KW-0677">Repeat</keyword>
<dbReference type="InterPro" id="IPR041589">
    <property type="entry name" value="DNAH3_AAA_lid_1"/>
</dbReference>
<dbReference type="PANTHER" id="PTHR45703:SF8">
    <property type="entry name" value="DYNEINS HEAVY CHAIN"/>
    <property type="match status" value="1"/>
</dbReference>
<dbReference type="Pfam" id="PF12775">
    <property type="entry name" value="AAA_7"/>
    <property type="match status" value="1"/>
</dbReference>
<dbReference type="InterPro" id="IPR041228">
    <property type="entry name" value="Dynein_C"/>
</dbReference>
<dbReference type="GO" id="GO:0045505">
    <property type="term" value="F:dynein intermediate chain binding"/>
    <property type="evidence" value="ECO:0007669"/>
    <property type="project" value="InterPro"/>
</dbReference>
<dbReference type="FunFam" id="3.40.50.300:FF:000049">
    <property type="entry name" value="Dynein, axonemal, heavy chain 5"/>
    <property type="match status" value="1"/>
</dbReference>
<evidence type="ECO:0000259" key="16">
    <source>
        <dbReference type="Pfam" id="PF08385"/>
    </source>
</evidence>
<dbReference type="InterPro" id="IPR035699">
    <property type="entry name" value="AAA_6"/>
</dbReference>
<dbReference type="KEGG" id="aqu:100636858"/>
<dbReference type="FunFam" id="1.10.8.710:FF:000002">
    <property type="entry name" value="dynein heavy chain 17, axonemal"/>
    <property type="match status" value="1"/>
</dbReference>
<keyword evidence="11" id="KW-0505">Motor protein</keyword>
<dbReference type="Gene3D" id="1.10.8.1220">
    <property type="match status" value="1"/>
</dbReference>
<reference evidence="26" key="2">
    <citation type="submission" date="2017-05" db="UniProtKB">
        <authorList>
            <consortium name="EnsemblMetazoa"/>
        </authorList>
    </citation>
    <scope>IDENTIFICATION</scope>
</reference>
<dbReference type="InParanoid" id="A0A1X7VU77"/>
<dbReference type="FunFam" id="1.10.8.720:FF:000002">
    <property type="entry name" value="Dynein heavy chain 9, axonemal"/>
    <property type="match status" value="1"/>
</dbReference>
<dbReference type="InterPro" id="IPR026983">
    <property type="entry name" value="DHC"/>
</dbReference>
<dbReference type="Gene3D" id="3.40.50.300">
    <property type="entry name" value="P-loop containing nucleotide triphosphate hydrolases"/>
    <property type="match status" value="5"/>
</dbReference>
<dbReference type="GO" id="GO:0005874">
    <property type="term" value="C:microtubule"/>
    <property type="evidence" value="ECO:0007669"/>
    <property type="project" value="UniProtKB-KW"/>
</dbReference>
<dbReference type="FunFam" id="3.40.50.300:FF:000945">
    <property type="entry name" value="Dynein axonemal heavy chain 9"/>
    <property type="match status" value="1"/>
</dbReference>
<keyword evidence="3" id="KW-0963">Cytoplasm</keyword>
<dbReference type="PANTHER" id="PTHR45703">
    <property type="entry name" value="DYNEIN HEAVY CHAIN"/>
    <property type="match status" value="1"/>
</dbReference>
<keyword evidence="8" id="KW-0243">Dynein</keyword>
<dbReference type="GO" id="GO:0097729">
    <property type="term" value="C:9+2 motile cilium"/>
    <property type="evidence" value="ECO:0007669"/>
    <property type="project" value="UniProtKB-ARBA"/>
</dbReference>
<feature type="domain" description="Dynein heavy chain linker" evidence="17">
    <location>
        <begin position="1279"/>
        <end position="1681"/>
    </location>
</feature>